<proteinExistence type="predicted"/>
<evidence type="ECO:0000256" key="1">
    <source>
        <dbReference type="SAM" id="Phobius"/>
    </source>
</evidence>
<keyword evidence="1" id="KW-1133">Transmembrane helix</keyword>
<protein>
    <submittedName>
        <fullName evidence="2">Uncharacterized protein</fullName>
    </submittedName>
</protein>
<sequence length="91" mass="10693">MQYDILVSIFAPFYFIMLTKVAMSNLLWYNMGACFPLFLHSFLLVVFSCWNCVSHEFTITKMLQQPQLKRGKFHLQVPPNILGENKDDKDE</sequence>
<evidence type="ECO:0000313" key="2">
    <source>
        <dbReference type="EMBL" id="KAK7244706.1"/>
    </source>
</evidence>
<name>A0AAN9E318_CROPI</name>
<dbReference type="Proteomes" id="UP001372338">
    <property type="component" value="Unassembled WGS sequence"/>
</dbReference>
<evidence type="ECO:0000313" key="3">
    <source>
        <dbReference type="Proteomes" id="UP001372338"/>
    </source>
</evidence>
<feature type="transmembrane region" description="Helical" evidence="1">
    <location>
        <begin position="35"/>
        <end position="53"/>
    </location>
</feature>
<organism evidence="2 3">
    <name type="scientific">Crotalaria pallida</name>
    <name type="common">Smooth rattlebox</name>
    <name type="synonym">Crotalaria striata</name>
    <dbReference type="NCBI Taxonomy" id="3830"/>
    <lineage>
        <taxon>Eukaryota</taxon>
        <taxon>Viridiplantae</taxon>
        <taxon>Streptophyta</taxon>
        <taxon>Embryophyta</taxon>
        <taxon>Tracheophyta</taxon>
        <taxon>Spermatophyta</taxon>
        <taxon>Magnoliopsida</taxon>
        <taxon>eudicotyledons</taxon>
        <taxon>Gunneridae</taxon>
        <taxon>Pentapetalae</taxon>
        <taxon>rosids</taxon>
        <taxon>fabids</taxon>
        <taxon>Fabales</taxon>
        <taxon>Fabaceae</taxon>
        <taxon>Papilionoideae</taxon>
        <taxon>50 kb inversion clade</taxon>
        <taxon>genistoids sensu lato</taxon>
        <taxon>core genistoids</taxon>
        <taxon>Crotalarieae</taxon>
        <taxon>Crotalaria</taxon>
    </lineage>
</organism>
<accession>A0AAN9E318</accession>
<keyword evidence="1" id="KW-0812">Transmembrane</keyword>
<dbReference type="AlphaFoldDB" id="A0AAN9E318"/>
<gene>
    <name evidence="2" type="ORF">RIF29_39532</name>
</gene>
<dbReference type="EMBL" id="JAYWIO010000008">
    <property type="protein sequence ID" value="KAK7244706.1"/>
    <property type="molecule type" value="Genomic_DNA"/>
</dbReference>
<keyword evidence="1" id="KW-0472">Membrane</keyword>
<comment type="caution">
    <text evidence="2">The sequence shown here is derived from an EMBL/GenBank/DDBJ whole genome shotgun (WGS) entry which is preliminary data.</text>
</comment>
<feature type="transmembrane region" description="Helical" evidence="1">
    <location>
        <begin position="7"/>
        <end position="29"/>
    </location>
</feature>
<keyword evidence="3" id="KW-1185">Reference proteome</keyword>
<reference evidence="2 3" key="1">
    <citation type="submission" date="2024-01" db="EMBL/GenBank/DDBJ databases">
        <title>The genomes of 5 underutilized Papilionoideae crops provide insights into root nodulation and disease resistanc.</title>
        <authorList>
            <person name="Yuan L."/>
        </authorList>
    </citation>
    <scope>NUCLEOTIDE SEQUENCE [LARGE SCALE GENOMIC DNA]</scope>
    <source>
        <strain evidence="2">ZHUSHIDOU_FW_LH</strain>
        <tissue evidence="2">Leaf</tissue>
    </source>
</reference>